<dbReference type="OrthoDB" id="7595325at2"/>
<keyword evidence="2" id="KW-1185">Reference proteome</keyword>
<reference evidence="1 2" key="1">
    <citation type="submission" date="2018-08" db="EMBL/GenBank/DDBJ databases">
        <title>The multiple taxonomic identification of Sphingomonas gilva.</title>
        <authorList>
            <person name="Zhu D."/>
            <person name="Zheng S."/>
        </authorList>
    </citation>
    <scope>NUCLEOTIDE SEQUENCE [LARGE SCALE GENOMIC DNA]</scope>
    <source>
        <strain evidence="1 2">ZDH117</strain>
    </source>
</reference>
<dbReference type="AlphaFoldDB" id="A0A396RNN2"/>
<comment type="caution">
    <text evidence="1">The sequence shown here is derived from an EMBL/GenBank/DDBJ whole genome shotgun (WGS) entry which is preliminary data.</text>
</comment>
<gene>
    <name evidence="1" type="ORF">D1610_06130</name>
</gene>
<evidence type="ECO:0000313" key="2">
    <source>
        <dbReference type="Proteomes" id="UP000266693"/>
    </source>
</evidence>
<name>A0A396RNN2_9SPHN</name>
<accession>A0A396RNN2</accession>
<evidence type="ECO:0000313" key="1">
    <source>
        <dbReference type="EMBL" id="RHW18070.1"/>
    </source>
</evidence>
<organism evidence="1 2">
    <name type="scientific">Sphingomonas gilva</name>
    <dbReference type="NCBI Taxonomy" id="2305907"/>
    <lineage>
        <taxon>Bacteria</taxon>
        <taxon>Pseudomonadati</taxon>
        <taxon>Pseudomonadota</taxon>
        <taxon>Alphaproteobacteria</taxon>
        <taxon>Sphingomonadales</taxon>
        <taxon>Sphingomonadaceae</taxon>
        <taxon>Sphingomonas</taxon>
    </lineage>
</organism>
<dbReference type="Proteomes" id="UP000266693">
    <property type="component" value="Unassembled WGS sequence"/>
</dbReference>
<proteinExistence type="predicted"/>
<sequence>MFAYPCNVAAGLSGYRIMFHLDERNVCPGCGKSNWIVGRMTAECAFCATALPLEGGSAFGTGLFTTRGTPDLASELPH</sequence>
<dbReference type="RefSeq" id="WP_118863261.1">
    <property type="nucleotide sequence ID" value="NZ_QWLV01000002.1"/>
</dbReference>
<protein>
    <submittedName>
        <fullName evidence="1">Uncharacterized protein</fullName>
    </submittedName>
</protein>
<dbReference type="EMBL" id="QWLV01000002">
    <property type="protein sequence ID" value="RHW18070.1"/>
    <property type="molecule type" value="Genomic_DNA"/>
</dbReference>